<name>A0ABR0KMH8_9EURO</name>
<dbReference type="EMBL" id="JAVRRG010000011">
    <property type="protein sequence ID" value="KAK5099077.1"/>
    <property type="molecule type" value="Genomic_DNA"/>
</dbReference>
<evidence type="ECO:0000313" key="2">
    <source>
        <dbReference type="Proteomes" id="UP001345013"/>
    </source>
</evidence>
<gene>
    <name evidence="1" type="ORF">LTR24_001478</name>
</gene>
<evidence type="ECO:0000313" key="1">
    <source>
        <dbReference type="EMBL" id="KAK5099077.1"/>
    </source>
</evidence>
<accession>A0ABR0KMH8</accession>
<reference evidence="1 2" key="1">
    <citation type="submission" date="2023-08" db="EMBL/GenBank/DDBJ databases">
        <title>Black Yeasts Isolated from many extreme environments.</title>
        <authorList>
            <person name="Coleine C."/>
            <person name="Stajich J.E."/>
            <person name="Selbmann L."/>
        </authorList>
    </citation>
    <scope>NUCLEOTIDE SEQUENCE [LARGE SCALE GENOMIC DNA]</scope>
    <source>
        <strain evidence="1 2">CCFEE 5885</strain>
    </source>
</reference>
<protein>
    <submittedName>
        <fullName evidence="1">Uncharacterized protein</fullName>
    </submittedName>
</protein>
<organism evidence="1 2">
    <name type="scientific">Lithohypha guttulata</name>
    <dbReference type="NCBI Taxonomy" id="1690604"/>
    <lineage>
        <taxon>Eukaryota</taxon>
        <taxon>Fungi</taxon>
        <taxon>Dikarya</taxon>
        <taxon>Ascomycota</taxon>
        <taxon>Pezizomycotina</taxon>
        <taxon>Eurotiomycetes</taxon>
        <taxon>Chaetothyriomycetidae</taxon>
        <taxon>Chaetothyriales</taxon>
        <taxon>Trichomeriaceae</taxon>
        <taxon>Lithohypha</taxon>
    </lineage>
</organism>
<comment type="caution">
    <text evidence="1">The sequence shown here is derived from an EMBL/GenBank/DDBJ whole genome shotgun (WGS) entry which is preliminary data.</text>
</comment>
<keyword evidence="2" id="KW-1185">Reference proteome</keyword>
<sequence>MTTVQNTASQNTGTGLTIAAAALGAQDARRCRIEGMTQWEIENLGNSHEVNIVARLGNGKLVPCSQKVPIAKAIGMSVAIEDAVVASGIWDYSTIDRIIVDVQNLNALSRLVGAIIECNIAFDSRGNVRLVGIGRITDMPFHSYWRIAQLAQQLGIPYRVQVGDLNLIYRHIPDDASHSSYWIRYNISKSLAMSSLDGVLINENQIRTHITNNHPQVDTQIGEIRERARRERIRADRQAKRGY</sequence>
<proteinExistence type="predicted"/>
<dbReference type="Proteomes" id="UP001345013">
    <property type="component" value="Unassembled WGS sequence"/>
</dbReference>